<dbReference type="RefSeq" id="WP_154048907.1">
    <property type="nucleotide sequence ID" value="NZ_LR217722.1"/>
</dbReference>
<evidence type="ECO:0000256" key="8">
    <source>
        <dbReference type="ARBA" id="ARBA00023136"/>
    </source>
</evidence>
<dbReference type="Proteomes" id="UP000294413">
    <property type="component" value="Chromosome 1"/>
</dbReference>
<keyword evidence="7" id="KW-0732">Signal</keyword>
<keyword evidence="12" id="KW-0449">Lipoprotein</keyword>
<keyword evidence="11" id="KW-0998">Cell outer membrane</keyword>
<reference evidence="13 14" key="1">
    <citation type="submission" date="2019-02" db="EMBL/GenBank/DDBJ databases">
        <authorList>
            <person name="Manzano-Marin A."/>
            <person name="Manzano-Marin A."/>
        </authorList>
    </citation>
    <scope>NUCLEOTIDE SEQUENCE [LARGE SCALE GENOMIC DNA]</scope>
    <source>
        <strain evidence="13 14">BuCisplendens</strain>
    </source>
</reference>
<evidence type="ECO:0000313" key="13">
    <source>
        <dbReference type="EMBL" id="VFP84978.1"/>
    </source>
</evidence>
<evidence type="ECO:0000256" key="3">
    <source>
        <dbReference type="ARBA" id="ARBA00004442"/>
    </source>
</evidence>
<evidence type="ECO:0000256" key="11">
    <source>
        <dbReference type="ARBA" id="ARBA00023237"/>
    </source>
</evidence>
<comment type="subcellular location">
    <subcellularLocation>
        <location evidence="2">Bacterial flagellum basal body</location>
    </subcellularLocation>
    <subcellularLocation>
        <location evidence="3">Cell outer membrane</location>
    </subcellularLocation>
    <subcellularLocation>
        <location evidence="4">Membrane</location>
        <topology evidence="4">Lipid-anchor</topology>
    </subcellularLocation>
</comment>
<gene>
    <name evidence="13" type="primary">flgH</name>
    <name evidence="13" type="ORF">BUCISPPA3004_224</name>
</gene>
<dbReference type="GO" id="GO:0003774">
    <property type="term" value="F:cytoskeletal motor activity"/>
    <property type="evidence" value="ECO:0007669"/>
    <property type="project" value="InterPro"/>
</dbReference>
<evidence type="ECO:0000256" key="7">
    <source>
        <dbReference type="ARBA" id="ARBA00022729"/>
    </source>
</evidence>
<evidence type="ECO:0000256" key="5">
    <source>
        <dbReference type="ARBA" id="ARBA00006929"/>
    </source>
</evidence>
<comment type="subunit">
    <text evidence="6">The basal body constitutes a major portion of the flagellar organelle and consists of four rings (L,P,S, and M) mounted on a central rod.</text>
</comment>
<evidence type="ECO:0000256" key="10">
    <source>
        <dbReference type="ARBA" id="ARBA00023143"/>
    </source>
</evidence>
<evidence type="ECO:0000256" key="2">
    <source>
        <dbReference type="ARBA" id="ARBA00004117"/>
    </source>
</evidence>
<keyword evidence="8" id="KW-0472">Membrane</keyword>
<protein>
    <submittedName>
        <fullName evidence="13">Flagellar L-ring protein</fullName>
    </submittedName>
</protein>
<dbReference type="AlphaFoldDB" id="A0A451DEF4"/>
<sequence length="222" mass="26638" precursor="true">MKSFFLICKNILYCMLLTFHIHNQPMSYNTVKNKPYVLQPLSLVTNITNKKSIQNDLSWFTTYNHYKVGDVITVICNENNTISTIVKNTYNYKLYNKLYSCLFLIKKHISYFSKLEKTRKPLTLKKTYLKNQIHSHFSVKIVSILKDKYLNVFGEKKILIDDHYQKFQFYGTVNPKKINLNDSIEFYKISNFVIKYTQKTKKKNFFILKNFYMIFYNLIKII</sequence>
<dbReference type="OrthoDB" id="6553581at2"/>
<evidence type="ECO:0000256" key="9">
    <source>
        <dbReference type="ARBA" id="ARBA00023139"/>
    </source>
</evidence>
<dbReference type="GO" id="GO:0009427">
    <property type="term" value="C:bacterial-type flagellum basal body, distal rod, L ring"/>
    <property type="evidence" value="ECO:0007669"/>
    <property type="project" value="InterPro"/>
</dbReference>
<comment type="similarity">
    <text evidence="5">Belongs to the FlgH family.</text>
</comment>
<dbReference type="Pfam" id="PF02107">
    <property type="entry name" value="FlgH"/>
    <property type="match status" value="1"/>
</dbReference>
<evidence type="ECO:0000256" key="6">
    <source>
        <dbReference type="ARBA" id="ARBA00011439"/>
    </source>
</evidence>
<dbReference type="PANTHER" id="PTHR34933:SF1">
    <property type="entry name" value="FLAGELLAR L-RING PROTEIN"/>
    <property type="match status" value="1"/>
</dbReference>
<keyword evidence="9" id="KW-0564">Palmitate</keyword>
<evidence type="ECO:0000256" key="4">
    <source>
        <dbReference type="ARBA" id="ARBA00004635"/>
    </source>
</evidence>
<dbReference type="GO" id="GO:0009279">
    <property type="term" value="C:cell outer membrane"/>
    <property type="evidence" value="ECO:0007669"/>
    <property type="project" value="UniProtKB-SubCell"/>
</dbReference>
<name>A0A451DEF4_9GAMM</name>
<dbReference type="GO" id="GO:0071973">
    <property type="term" value="P:bacterial-type flagellum-dependent cell motility"/>
    <property type="evidence" value="ECO:0007669"/>
    <property type="project" value="InterPro"/>
</dbReference>
<dbReference type="EMBL" id="LR217722">
    <property type="protein sequence ID" value="VFP84978.1"/>
    <property type="molecule type" value="Genomic_DNA"/>
</dbReference>
<evidence type="ECO:0000256" key="1">
    <source>
        <dbReference type="ARBA" id="ARBA00002591"/>
    </source>
</evidence>
<keyword evidence="10" id="KW-0975">Bacterial flagellum</keyword>
<keyword evidence="13" id="KW-0969">Cilium</keyword>
<evidence type="ECO:0000256" key="12">
    <source>
        <dbReference type="ARBA" id="ARBA00023288"/>
    </source>
</evidence>
<comment type="function">
    <text evidence="1">Assembles around the rod to form the L-ring and probably protects the motor/basal body from shearing forces during rotation.</text>
</comment>
<organism evidence="13 14">
    <name type="scientific">Buchnera aphidicola</name>
    <name type="common">Cinara splendens</name>
    <dbReference type="NCBI Taxonomy" id="2518979"/>
    <lineage>
        <taxon>Bacteria</taxon>
        <taxon>Pseudomonadati</taxon>
        <taxon>Pseudomonadota</taxon>
        <taxon>Gammaproteobacteria</taxon>
        <taxon>Enterobacterales</taxon>
        <taxon>Erwiniaceae</taxon>
        <taxon>Buchnera</taxon>
    </lineage>
</organism>
<keyword evidence="13" id="KW-0966">Cell projection</keyword>
<dbReference type="InterPro" id="IPR000527">
    <property type="entry name" value="Flag_Lring"/>
</dbReference>
<accession>A0A451DEF4</accession>
<proteinExistence type="inferred from homology"/>
<keyword evidence="13" id="KW-0282">Flagellum</keyword>
<dbReference type="PANTHER" id="PTHR34933">
    <property type="entry name" value="FLAGELLAR L-RING PROTEIN"/>
    <property type="match status" value="1"/>
</dbReference>
<evidence type="ECO:0000313" key="14">
    <source>
        <dbReference type="Proteomes" id="UP000294413"/>
    </source>
</evidence>